<evidence type="ECO:0000313" key="4">
    <source>
        <dbReference type="EMBL" id="GFO12373.1"/>
    </source>
</evidence>
<dbReference type="SUPFAM" id="SSF48403">
    <property type="entry name" value="Ankyrin repeat"/>
    <property type="match status" value="1"/>
</dbReference>
<evidence type="ECO:0000256" key="1">
    <source>
        <dbReference type="ARBA" id="ARBA00022737"/>
    </source>
</evidence>
<dbReference type="PANTHER" id="PTHR24173">
    <property type="entry name" value="ANKYRIN REPEAT CONTAINING"/>
    <property type="match status" value="1"/>
</dbReference>
<keyword evidence="1" id="KW-0677">Repeat</keyword>
<sequence>MIVLGRITQDGEFDVQTNSMSPKSFIVCETDAEINPNGQNIGLGVMNTAVIDYKDPPPCPGQKLLDAIKSGNMKAVDDLLNDHQKDEHKQISQDHLNAALLEACRAGWKFFVHKLVRSGATVCNEQNKNCTTALHIAAQHGFLDIVNFLLHKGADVNAVDENVNTALILAVNPAGYTEMLVILLAHDAEVDAQNSEEMTALMKAVEARDIDAIIILLFARADENRKGQTSIVKVLLANVIHNRHN</sequence>
<dbReference type="Pfam" id="PF12796">
    <property type="entry name" value="Ank_2"/>
    <property type="match status" value="2"/>
</dbReference>
<dbReference type="Proteomes" id="UP000735302">
    <property type="component" value="Unassembled WGS sequence"/>
</dbReference>
<dbReference type="Gene3D" id="1.25.40.20">
    <property type="entry name" value="Ankyrin repeat-containing domain"/>
    <property type="match status" value="1"/>
</dbReference>
<feature type="repeat" description="ANK" evidence="3">
    <location>
        <begin position="129"/>
        <end position="161"/>
    </location>
</feature>
<keyword evidence="2 3" id="KW-0040">ANK repeat</keyword>
<dbReference type="EMBL" id="BLXT01004413">
    <property type="protein sequence ID" value="GFO12373.1"/>
    <property type="molecule type" value="Genomic_DNA"/>
</dbReference>
<dbReference type="InterPro" id="IPR036770">
    <property type="entry name" value="Ankyrin_rpt-contain_sf"/>
</dbReference>
<dbReference type="AlphaFoldDB" id="A0AAV4B0W3"/>
<dbReference type="PANTHER" id="PTHR24173:SF74">
    <property type="entry name" value="ANKYRIN REPEAT DOMAIN-CONTAINING PROTEIN 16"/>
    <property type="match status" value="1"/>
</dbReference>
<gene>
    <name evidence="4" type="ORF">PoB_003887800</name>
</gene>
<accession>A0AAV4B0W3</accession>
<dbReference type="PROSITE" id="PS50297">
    <property type="entry name" value="ANK_REP_REGION"/>
    <property type="match status" value="1"/>
</dbReference>
<evidence type="ECO:0000313" key="5">
    <source>
        <dbReference type="Proteomes" id="UP000735302"/>
    </source>
</evidence>
<protein>
    <submittedName>
        <fullName evidence="4">Ankyrin repeat</fullName>
    </submittedName>
</protein>
<dbReference type="SMART" id="SM00248">
    <property type="entry name" value="ANK"/>
    <property type="match status" value="4"/>
</dbReference>
<comment type="caution">
    <text evidence="4">The sequence shown here is derived from an EMBL/GenBank/DDBJ whole genome shotgun (WGS) entry which is preliminary data.</text>
</comment>
<reference evidence="4 5" key="1">
    <citation type="journal article" date="2021" name="Elife">
        <title>Chloroplast acquisition without the gene transfer in kleptoplastic sea slugs, Plakobranchus ocellatus.</title>
        <authorList>
            <person name="Maeda T."/>
            <person name="Takahashi S."/>
            <person name="Yoshida T."/>
            <person name="Shimamura S."/>
            <person name="Takaki Y."/>
            <person name="Nagai Y."/>
            <person name="Toyoda A."/>
            <person name="Suzuki Y."/>
            <person name="Arimoto A."/>
            <person name="Ishii H."/>
            <person name="Satoh N."/>
            <person name="Nishiyama T."/>
            <person name="Hasebe M."/>
            <person name="Maruyama T."/>
            <person name="Minagawa J."/>
            <person name="Obokata J."/>
            <person name="Shigenobu S."/>
        </authorList>
    </citation>
    <scope>NUCLEOTIDE SEQUENCE [LARGE SCALE GENOMIC DNA]</scope>
</reference>
<keyword evidence="5" id="KW-1185">Reference proteome</keyword>
<evidence type="ECO:0000256" key="3">
    <source>
        <dbReference type="PROSITE-ProRule" id="PRU00023"/>
    </source>
</evidence>
<dbReference type="InterPro" id="IPR002110">
    <property type="entry name" value="Ankyrin_rpt"/>
</dbReference>
<name>A0AAV4B0W3_9GAST</name>
<evidence type="ECO:0000256" key="2">
    <source>
        <dbReference type="ARBA" id="ARBA00023043"/>
    </source>
</evidence>
<proteinExistence type="predicted"/>
<organism evidence="4 5">
    <name type="scientific">Plakobranchus ocellatus</name>
    <dbReference type="NCBI Taxonomy" id="259542"/>
    <lineage>
        <taxon>Eukaryota</taxon>
        <taxon>Metazoa</taxon>
        <taxon>Spiralia</taxon>
        <taxon>Lophotrochozoa</taxon>
        <taxon>Mollusca</taxon>
        <taxon>Gastropoda</taxon>
        <taxon>Heterobranchia</taxon>
        <taxon>Euthyneura</taxon>
        <taxon>Panpulmonata</taxon>
        <taxon>Sacoglossa</taxon>
        <taxon>Placobranchoidea</taxon>
        <taxon>Plakobranchidae</taxon>
        <taxon>Plakobranchus</taxon>
    </lineage>
</organism>
<dbReference type="PROSITE" id="PS50088">
    <property type="entry name" value="ANK_REPEAT"/>
    <property type="match status" value="1"/>
</dbReference>